<evidence type="ECO:0000256" key="1">
    <source>
        <dbReference type="SAM" id="MobiDB-lite"/>
    </source>
</evidence>
<accession>A0ABX6TAH0</accession>
<evidence type="ECO:0000256" key="2">
    <source>
        <dbReference type="SAM" id="SignalP"/>
    </source>
</evidence>
<dbReference type="Gene3D" id="3.20.20.140">
    <property type="entry name" value="Metal-dependent hydrolases"/>
    <property type="match status" value="1"/>
</dbReference>
<proteinExistence type="predicted"/>
<dbReference type="EMBL" id="CP060782">
    <property type="protein sequence ID" value="QNP46851.1"/>
    <property type="molecule type" value="Genomic_DNA"/>
</dbReference>
<evidence type="ECO:0000313" key="3">
    <source>
        <dbReference type="EMBL" id="QNP46851.1"/>
    </source>
</evidence>
<dbReference type="InterPro" id="IPR008257">
    <property type="entry name" value="Pept_M19"/>
</dbReference>
<feature type="region of interest" description="Disordered" evidence="1">
    <location>
        <begin position="404"/>
        <end position="425"/>
    </location>
</feature>
<keyword evidence="4" id="KW-1185">Reference proteome</keyword>
<protein>
    <submittedName>
        <fullName evidence="3">Membrane dipeptidase</fullName>
    </submittedName>
</protein>
<feature type="signal peptide" evidence="2">
    <location>
        <begin position="1"/>
        <end position="20"/>
    </location>
</feature>
<feature type="chain" id="PRO_5045972985" evidence="2">
    <location>
        <begin position="21"/>
        <end position="425"/>
    </location>
</feature>
<dbReference type="Proteomes" id="UP000516105">
    <property type="component" value="Chromosome"/>
</dbReference>
<sequence>MKTRLLAAAAALLVATPALAQPIPAPVQKRIDRILKRTPLIDGHNDVPEQIRENWKMSVEGLASGSDKRQPNPMMTDMARLHEGRVGGQFWSVYIDASVHGDEAIRQTLEQIDIVTRLVKAYPNDLELASTAADFERIHRKGKIASVMGVEGGHQMGGSMAALRQFYRLGARYMTLTHFATNDWADSATDDPKYGGLSPFGVEVVKEMNRIGMLVDLAHVSPDTMKDAIEASKAPVIFSHSNARALEDHPRNVPDDVLALLPANGGVVMVNFYTGYLSEPFRQWNAMRAGEEAKLKSLFTGQPDKRTAAMDAWDKANPPPKAEIGIIADHIEHIAKVAGDDHVGLGGDLDGIPYDQSPPGMNSVSGYPLLFAELIRRGWSDKDLAKLAGGNILRVLRRAEEVSASMKDVPPSLATLPAPAPAKPE</sequence>
<gene>
    <name evidence="3" type="ORF">H9L14_00390</name>
</gene>
<dbReference type="InterPro" id="IPR032466">
    <property type="entry name" value="Metal_Hydrolase"/>
</dbReference>
<dbReference type="Pfam" id="PF01244">
    <property type="entry name" value="Peptidase_M19"/>
    <property type="match status" value="1"/>
</dbReference>
<dbReference type="PANTHER" id="PTHR10443">
    <property type="entry name" value="MICROSOMAL DIPEPTIDASE"/>
    <property type="match status" value="1"/>
</dbReference>
<name>A0ABX6TAH0_9SPHN</name>
<reference evidence="3 4" key="1">
    <citation type="submission" date="2020-08" db="EMBL/GenBank/DDBJ databases">
        <title>Genome sequence of Sphingomonas sediminicola KACC 15039T.</title>
        <authorList>
            <person name="Hyun D.-W."/>
            <person name="Bae J.-W."/>
        </authorList>
    </citation>
    <scope>NUCLEOTIDE SEQUENCE [LARGE SCALE GENOMIC DNA]</scope>
    <source>
        <strain evidence="3 4">KACC 15039</strain>
    </source>
</reference>
<dbReference type="PROSITE" id="PS51365">
    <property type="entry name" value="RENAL_DIPEPTIDASE_2"/>
    <property type="match status" value="1"/>
</dbReference>
<organism evidence="3 4">
    <name type="scientific">Sphingomonas sediminicola</name>
    <dbReference type="NCBI Taxonomy" id="386874"/>
    <lineage>
        <taxon>Bacteria</taxon>
        <taxon>Pseudomonadati</taxon>
        <taxon>Pseudomonadota</taxon>
        <taxon>Alphaproteobacteria</taxon>
        <taxon>Sphingomonadales</taxon>
        <taxon>Sphingomonadaceae</taxon>
        <taxon>Sphingomonas</taxon>
    </lineage>
</organism>
<dbReference type="PANTHER" id="PTHR10443:SF12">
    <property type="entry name" value="DIPEPTIDASE"/>
    <property type="match status" value="1"/>
</dbReference>
<dbReference type="SUPFAM" id="SSF51556">
    <property type="entry name" value="Metallo-dependent hydrolases"/>
    <property type="match status" value="1"/>
</dbReference>
<evidence type="ECO:0000313" key="4">
    <source>
        <dbReference type="Proteomes" id="UP000516105"/>
    </source>
</evidence>
<keyword evidence="2" id="KW-0732">Signal</keyword>
<dbReference type="CDD" id="cd01301">
    <property type="entry name" value="rDP_like"/>
    <property type="match status" value="1"/>
</dbReference>